<evidence type="ECO:0000313" key="1">
    <source>
        <dbReference type="EMBL" id="KAI8021238.1"/>
    </source>
</evidence>
<proteinExistence type="predicted"/>
<reference evidence="1 2" key="1">
    <citation type="journal article" date="2022" name="Plant J.">
        <title>Chromosome-level genome of Camellia lanceoleosa provides a valuable resource for understanding genome evolution and self-incompatibility.</title>
        <authorList>
            <person name="Gong W."/>
            <person name="Xiao S."/>
            <person name="Wang L."/>
            <person name="Liao Z."/>
            <person name="Chang Y."/>
            <person name="Mo W."/>
            <person name="Hu G."/>
            <person name="Li W."/>
            <person name="Zhao G."/>
            <person name="Zhu H."/>
            <person name="Hu X."/>
            <person name="Ji K."/>
            <person name="Xiang X."/>
            <person name="Song Q."/>
            <person name="Yuan D."/>
            <person name="Jin S."/>
            <person name="Zhang L."/>
        </authorList>
    </citation>
    <scope>NUCLEOTIDE SEQUENCE [LARGE SCALE GENOMIC DNA]</scope>
    <source>
        <strain evidence="1">SQ_2022a</strain>
    </source>
</reference>
<comment type="caution">
    <text evidence="1">The sequence shown here is derived from an EMBL/GenBank/DDBJ whole genome shotgun (WGS) entry which is preliminary data.</text>
</comment>
<dbReference type="Proteomes" id="UP001060215">
    <property type="component" value="Chromosome 6"/>
</dbReference>
<evidence type="ECO:0000313" key="2">
    <source>
        <dbReference type="Proteomes" id="UP001060215"/>
    </source>
</evidence>
<sequence length="284" mass="31170">MVQIFGSLSSGLSRECEDDDSMAIFIAFQSPQLEVLGLTTIFVNVTTEDATRNALLLDNVRLLDVQVFLCVAEGTLEPLKDDYATDDDQYEQKLKKETWDDAVKNLVTKLHSAKAKLDLLGNHGSNLTEEELEAHTISAWKEGKSHLNRQINGSGRSYPRRLVHLLHLASLFGILKCICRHFRYSSGSLPILQQPIGSLPLGTWVPKIGESNGQQFAMLRPNASLNSALSLLVQGSKHKRPNVANGGGQRSSTGSTSQGTAHETQGKLVFGKNVNHTKDPQKVQ</sequence>
<dbReference type="EMBL" id="CM045763">
    <property type="protein sequence ID" value="KAI8021238.1"/>
    <property type="molecule type" value="Genomic_DNA"/>
</dbReference>
<name>A0ACC0I8B8_9ERIC</name>
<organism evidence="1 2">
    <name type="scientific">Camellia lanceoleosa</name>
    <dbReference type="NCBI Taxonomy" id="1840588"/>
    <lineage>
        <taxon>Eukaryota</taxon>
        <taxon>Viridiplantae</taxon>
        <taxon>Streptophyta</taxon>
        <taxon>Embryophyta</taxon>
        <taxon>Tracheophyta</taxon>
        <taxon>Spermatophyta</taxon>
        <taxon>Magnoliopsida</taxon>
        <taxon>eudicotyledons</taxon>
        <taxon>Gunneridae</taxon>
        <taxon>Pentapetalae</taxon>
        <taxon>asterids</taxon>
        <taxon>Ericales</taxon>
        <taxon>Theaceae</taxon>
        <taxon>Camellia</taxon>
    </lineage>
</organism>
<keyword evidence="2" id="KW-1185">Reference proteome</keyword>
<accession>A0ACC0I8B8</accession>
<protein>
    <submittedName>
        <fullName evidence="1">Sucrose nonfermenting 4-like protein</fullName>
    </submittedName>
</protein>
<gene>
    <name evidence="1" type="ORF">LOK49_LG03G00972</name>
</gene>